<reference evidence="2 3" key="1">
    <citation type="journal article" date="2008" name="Proc. Natl. Acad. Sci. U.S.A.">
        <title>Nitrogen fixation island and rhizosphere competence traits in the genome of root-associated Pseudomonas stutzeri A1501.</title>
        <authorList>
            <person name="Yan Y."/>
            <person name="Yang J."/>
            <person name="Dou Y."/>
            <person name="Chen M."/>
            <person name="Ping S."/>
            <person name="Peng J."/>
            <person name="Lu W."/>
            <person name="Zhang W."/>
            <person name="Yao Z."/>
            <person name="Li H."/>
            <person name="Liu W."/>
            <person name="He S."/>
            <person name="Geng L."/>
            <person name="Zhang X."/>
            <person name="Yang F."/>
            <person name="Yu H."/>
            <person name="Zhan Y."/>
            <person name="Li D."/>
            <person name="Lin Z."/>
            <person name="Wang Y."/>
            <person name="Elmerich C."/>
            <person name="Lin M."/>
            <person name="Jin Q."/>
        </authorList>
    </citation>
    <scope>NUCLEOTIDE SEQUENCE [LARGE SCALE GENOMIC DNA]</scope>
    <source>
        <strain evidence="2 3">A1501</strain>
    </source>
</reference>
<dbReference type="EMBL" id="CP000304">
    <property type="protein sequence ID" value="ABP81674.1"/>
    <property type="molecule type" value="Genomic_DNA"/>
</dbReference>
<feature type="region of interest" description="Disordered" evidence="1">
    <location>
        <begin position="1"/>
        <end position="85"/>
    </location>
</feature>
<feature type="compositionally biased region" description="Basic and acidic residues" evidence="1">
    <location>
        <begin position="21"/>
        <end position="37"/>
    </location>
</feature>
<feature type="compositionally biased region" description="Polar residues" evidence="1">
    <location>
        <begin position="60"/>
        <end position="69"/>
    </location>
</feature>
<feature type="compositionally biased region" description="Polar residues" evidence="1">
    <location>
        <begin position="38"/>
        <end position="51"/>
    </location>
</feature>
<name>A4VRS3_STUS1</name>
<sequence length="175" mass="19168">MQPPLRAAIDASDTRSAAAAEDQRCHEQHQEDHEQDLRNTCSSACDTTEAQDCSDDGNDQEGNGPTQHGVTPLGSGTVLSGSDQSDRHRLLLRIPAGSLARPLRCSEHPALLGRRLAIIDGLRFLSGSHELNRLSVVHTDSFRGILLRLAERLRQRALGTHDQHDNRSREETLAG</sequence>
<keyword evidence="3" id="KW-1185">Reference proteome</keyword>
<dbReference type="Proteomes" id="UP000000233">
    <property type="component" value="Chromosome"/>
</dbReference>
<accession>A4VRS3</accession>
<gene>
    <name evidence="2" type="ordered locus">PST_4051</name>
</gene>
<dbReference type="AlphaFoldDB" id="A4VRS3"/>
<proteinExistence type="predicted"/>
<protein>
    <submittedName>
        <fullName evidence="2">Uncharacterized protein</fullName>
    </submittedName>
</protein>
<evidence type="ECO:0000313" key="3">
    <source>
        <dbReference type="Proteomes" id="UP000000233"/>
    </source>
</evidence>
<dbReference type="HOGENOM" id="CLU_1531278_0_0_6"/>
<dbReference type="KEGG" id="psa:PST_4051"/>
<organism evidence="2 3">
    <name type="scientific">Stutzerimonas stutzeri (strain A1501)</name>
    <name type="common">Pseudomonas stutzeri</name>
    <dbReference type="NCBI Taxonomy" id="379731"/>
    <lineage>
        <taxon>Bacteria</taxon>
        <taxon>Pseudomonadati</taxon>
        <taxon>Pseudomonadota</taxon>
        <taxon>Gammaproteobacteria</taxon>
        <taxon>Pseudomonadales</taxon>
        <taxon>Pseudomonadaceae</taxon>
        <taxon>Stutzerimonas</taxon>
    </lineage>
</organism>
<evidence type="ECO:0000256" key="1">
    <source>
        <dbReference type="SAM" id="MobiDB-lite"/>
    </source>
</evidence>
<evidence type="ECO:0000313" key="2">
    <source>
        <dbReference type="EMBL" id="ABP81674.1"/>
    </source>
</evidence>